<feature type="region of interest" description="Disordered" evidence="1">
    <location>
        <begin position="206"/>
        <end position="243"/>
    </location>
</feature>
<gene>
    <name evidence="2" type="ORF">R3P38DRAFT_3365229</name>
</gene>
<evidence type="ECO:0000313" key="3">
    <source>
        <dbReference type="Proteomes" id="UP001362999"/>
    </source>
</evidence>
<organism evidence="2 3">
    <name type="scientific">Favolaschia claudopus</name>
    <dbReference type="NCBI Taxonomy" id="2862362"/>
    <lineage>
        <taxon>Eukaryota</taxon>
        <taxon>Fungi</taxon>
        <taxon>Dikarya</taxon>
        <taxon>Basidiomycota</taxon>
        <taxon>Agaricomycotina</taxon>
        <taxon>Agaricomycetes</taxon>
        <taxon>Agaricomycetidae</taxon>
        <taxon>Agaricales</taxon>
        <taxon>Marasmiineae</taxon>
        <taxon>Mycenaceae</taxon>
        <taxon>Favolaschia</taxon>
    </lineage>
</organism>
<reference evidence="2 3" key="1">
    <citation type="journal article" date="2024" name="J Genomics">
        <title>Draft genome sequencing and assembly of Favolaschia claudopus CIRM-BRFM 2984 isolated from oak limbs.</title>
        <authorList>
            <person name="Navarro D."/>
            <person name="Drula E."/>
            <person name="Chaduli D."/>
            <person name="Cazenave R."/>
            <person name="Ahrendt S."/>
            <person name="Wang J."/>
            <person name="Lipzen A."/>
            <person name="Daum C."/>
            <person name="Barry K."/>
            <person name="Grigoriev I.V."/>
            <person name="Favel A."/>
            <person name="Rosso M.N."/>
            <person name="Martin F."/>
        </authorList>
    </citation>
    <scope>NUCLEOTIDE SEQUENCE [LARGE SCALE GENOMIC DNA]</scope>
    <source>
        <strain evidence="2 3">CIRM-BRFM 2984</strain>
    </source>
</reference>
<protein>
    <submittedName>
        <fullName evidence="2">Uncharacterized protein</fullName>
    </submittedName>
</protein>
<dbReference type="EMBL" id="JAWWNJ010000067">
    <property type="protein sequence ID" value="KAK7008515.1"/>
    <property type="molecule type" value="Genomic_DNA"/>
</dbReference>
<dbReference type="AlphaFoldDB" id="A0AAW0AJG5"/>
<sequence>MVVDVRISGNKPPAFKRWDPVRKRASTRNSTKSKAAAVSVRKLDSKRPFRWTTFAWFNSSHRPLCPTSTETARHDRFISDIGSRDGMKTPQVKAQVMSGGSSSLQNGNCITQTHVTSAPDYAGGPTGARTWWKEIRSEGAREREGDAAIAALKSVVWEWYHGDHRWKVVQVTPNDKSSASIAASAAVIRQRDAEIYNGRSGRLDACRGMGSSRDRSKRGIVGAPSHRRSNRSNMSHCTERSTERRRSIVSQRLIRARGRIRDDGRESPSAGNEGHENKGELRMWEKAEGQMWLKAAQVETPEVRRWGGGFAVGDESGCDEWKEAWMSRAIPLLASSRK</sequence>
<comment type="caution">
    <text evidence="2">The sequence shown here is derived from an EMBL/GenBank/DDBJ whole genome shotgun (WGS) entry which is preliminary data.</text>
</comment>
<name>A0AAW0AJG5_9AGAR</name>
<dbReference type="Proteomes" id="UP001362999">
    <property type="component" value="Unassembled WGS sequence"/>
</dbReference>
<accession>A0AAW0AJG5</accession>
<evidence type="ECO:0000256" key="1">
    <source>
        <dbReference type="SAM" id="MobiDB-lite"/>
    </source>
</evidence>
<keyword evidence="3" id="KW-1185">Reference proteome</keyword>
<proteinExistence type="predicted"/>
<evidence type="ECO:0000313" key="2">
    <source>
        <dbReference type="EMBL" id="KAK7008515.1"/>
    </source>
</evidence>
<feature type="region of interest" description="Disordered" evidence="1">
    <location>
        <begin position="259"/>
        <end position="281"/>
    </location>
</feature>